<protein>
    <submittedName>
        <fullName evidence="7">DoxX family protein</fullName>
    </submittedName>
</protein>
<evidence type="ECO:0000256" key="4">
    <source>
        <dbReference type="ARBA" id="ARBA00023136"/>
    </source>
</evidence>
<dbReference type="RefSeq" id="WP_151167634.1">
    <property type="nucleotide sequence ID" value="NZ_WACR01000005.1"/>
</dbReference>
<feature type="domain" description="Methylamine utilisation protein MauE" evidence="6">
    <location>
        <begin position="1"/>
        <end position="98"/>
    </location>
</feature>
<comment type="subcellular location">
    <subcellularLocation>
        <location evidence="1">Membrane</location>
        <topology evidence="1">Multi-pass membrane protein</topology>
    </subcellularLocation>
</comment>
<proteinExistence type="predicted"/>
<accession>A0A6N6M4P9</accession>
<comment type="caution">
    <text evidence="7">The sequence shown here is derived from an EMBL/GenBank/DDBJ whole genome shotgun (WGS) entry which is preliminary data.</text>
</comment>
<dbReference type="GO" id="GO:0030416">
    <property type="term" value="P:methylamine metabolic process"/>
    <property type="evidence" value="ECO:0007669"/>
    <property type="project" value="InterPro"/>
</dbReference>
<feature type="transmembrane region" description="Helical" evidence="5">
    <location>
        <begin position="176"/>
        <end position="194"/>
    </location>
</feature>
<feature type="transmembrane region" description="Helical" evidence="5">
    <location>
        <begin position="224"/>
        <end position="243"/>
    </location>
</feature>
<dbReference type="OrthoDB" id="648842at2"/>
<feature type="transmembrane region" description="Helical" evidence="5">
    <location>
        <begin position="48"/>
        <end position="69"/>
    </location>
</feature>
<sequence length="457" mass="51965">MKWLLFISRILVGSLFIVSGLIKANDTTGFSYKLEEYFAEDVLNWVIFQGWEVGLAMIVAVAEILLGFATLAGEKFKLNSWALLLLMIFFTFLTGYTAIGNWFFENPEASITATFEGMLGFKAENIHYFKDCGCFGDALMLTPFQSFLKDLVLLIFTVIMFIGRNRVVPNSHSRDLFIYAISIVILGSFSIFVLEWFFPVVFTLITFIIMLTIKRLSTSDESRGWVMAIAVLLVSGGFTYFAYAHLPVEDFRPYAIGKNIEKGMTIPEGRNPPKYAVNYTMKDTITGETKVVSSDKYLEDEVWKNKQLKIVETSDQFLVEEGYIPPIHDFVLEDPESGEDYTSMILNQDYVLFWVQYDMSKTETGAMTDVKKLSEIAMQSNFNVYGLTAALPGEIDEFRHKYQLMFPYLTCDATTLKTIIRSNPGLVLLKNGTVKGKWHHNDIPTFEELKNQVQASS</sequence>
<evidence type="ECO:0000256" key="2">
    <source>
        <dbReference type="ARBA" id="ARBA00022692"/>
    </source>
</evidence>
<keyword evidence="2 5" id="KW-0812">Transmembrane</keyword>
<dbReference type="Pfam" id="PF07291">
    <property type="entry name" value="MauE"/>
    <property type="match status" value="1"/>
</dbReference>
<dbReference type="Proteomes" id="UP000435357">
    <property type="component" value="Unassembled WGS sequence"/>
</dbReference>
<organism evidence="7 8">
    <name type="scientific">Salibacter halophilus</name>
    <dbReference type="NCBI Taxonomy" id="1803916"/>
    <lineage>
        <taxon>Bacteria</taxon>
        <taxon>Pseudomonadati</taxon>
        <taxon>Bacteroidota</taxon>
        <taxon>Flavobacteriia</taxon>
        <taxon>Flavobacteriales</taxon>
        <taxon>Salibacteraceae</taxon>
        <taxon>Salibacter</taxon>
    </lineage>
</organism>
<dbReference type="GO" id="GO:0016020">
    <property type="term" value="C:membrane"/>
    <property type="evidence" value="ECO:0007669"/>
    <property type="project" value="UniProtKB-SubCell"/>
</dbReference>
<reference evidence="7 8" key="1">
    <citation type="submission" date="2019-09" db="EMBL/GenBank/DDBJ databases">
        <title>Genomes of Cryomorphaceae.</title>
        <authorList>
            <person name="Bowman J.P."/>
        </authorList>
    </citation>
    <scope>NUCLEOTIDE SEQUENCE [LARGE SCALE GENOMIC DNA]</scope>
    <source>
        <strain evidence="7 8">KCTC 52047</strain>
    </source>
</reference>
<dbReference type="AlphaFoldDB" id="A0A6N6M4P9"/>
<evidence type="ECO:0000313" key="7">
    <source>
        <dbReference type="EMBL" id="KAB1064451.1"/>
    </source>
</evidence>
<evidence type="ECO:0000256" key="5">
    <source>
        <dbReference type="SAM" id="Phobius"/>
    </source>
</evidence>
<feature type="transmembrane region" description="Helical" evidence="5">
    <location>
        <begin position="147"/>
        <end position="164"/>
    </location>
</feature>
<dbReference type="InterPro" id="IPR009908">
    <property type="entry name" value="Methylamine_util_MauE"/>
</dbReference>
<evidence type="ECO:0000256" key="1">
    <source>
        <dbReference type="ARBA" id="ARBA00004141"/>
    </source>
</evidence>
<evidence type="ECO:0000259" key="6">
    <source>
        <dbReference type="Pfam" id="PF07291"/>
    </source>
</evidence>
<evidence type="ECO:0000313" key="8">
    <source>
        <dbReference type="Proteomes" id="UP000435357"/>
    </source>
</evidence>
<feature type="transmembrane region" description="Helical" evidence="5">
    <location>
        <begin position="81"/>
        <end position="104"/>
    </location>
</feature>
<gene>
    <name evidence="7" type="ORF">F3059_07065</name>
</gene>
<name>A0A6N6M4P9_9FLAO</name>
<keyword evidence="8" id="KW-1185">Reference proteome</keyword>
<keyword evidence="4 5" id="KW-0472">Membrane</keyword>
<evidence type="ECO:0000256" key="3">
    <source>
        <dbReference type="ARBA" id="ARBA00022989"/>
    </source>
</evidence>
<keyword evidence="3 5" id="KW-1133">Transmembrane helix</keyword>
<dbReference type="EMBL" id="WACR01000005">
    <property type="protein sequence ID" value="KAB1064451.1"/>
    <property type="molecule type" value="Genomic_DNA"/>
</dbReference>